<dbReference type="EMBL" id="CAWUHD010000057">
    <property type="protein sequence ID" value="CAK7224984.1"/>
    <property type="molecule type" value="Genomic_DNA"/>
</dbReference>
<evidence type="ECO:0000256" key="1">
    <source>
        <dbReference type="SAM" id="MobiDB-lite"/>
    </source>
</evidence>
<reference evidence="2 3" key="1">
    <citation type="submission" date="2024-01" db="EMBL/GenBank/DDBJ databases">
        <authorList>
            <person name="Allen C."/>
            <person name="Tagirdzhanova G."/>
        </authorList>
    </citation>
    <scope>NUCLEOTIDE SEQUENCE [LARGE SCALE GENOMIC DNA]</scope>
</reference>
<accession>A0ABP0C0Z2</accession>
<keyword evidence="3" id="KW-1185">Reference proteome</keyword>
<feature type="compositionally biased region" description="Polar residues" evidence="1">
    <location>
        <begin position="19"/>
        <end position="29"/>
    </location>
</feature>
<protein>
    <submittedName>
        <fullName evidence="2">Uncharacterized protein</fullName>
    </submittedName>
</protein>
<proteinExistence type="predicted"/>
<evidence type="ECO:0000313" key="3">
    <source>
        <dbReference type="Proteomes" id="UP001642482"/>
    </source>
</evidence>
<gene>
    <name evidence="2" type="ORF">SEUCBS140593_005749</name>
</gene>
<organism evidence="2 3">
    <name type="scientific">Sporothrix eucalyptigena</name>
    <dbReference type="NCBI Taxonomy" id="1812306"/>
    <lineage>
        <taxon>Eukaryota</taxon>
        <taxon>Fungi</taxon>
        <taxon>Dikarya</taxon>
        <taxon>Ascomycota</taxon>
        <taxon>Pezizomycotina</taxon>
        <taxon>Sordariomycetes</taxon>
        <taxon>Sordariomycetidae</taxon>
        <taxon>Ophiostomatales</taxon>
        <taxon>Ophiostomataceae</taxon>
        <taxon>Sporothrix</taxon>
    </lineage>
</organism>
<comment type="caution">
    <text evidence="2">The sequence shown here is derived from an EMBL/GenBank/DDBJ whole genome shotgun (WGS) entry which is preliminary data.</text>
</comment>
<feature type="region of interest" description="Disordered" evidence="1">
    <location>
        <begin position="1"/>
        <end position="30"/>
    </location>
</feature>
<evidence type="ECO:0000313" key="2">
    <source>
        <dbReference type="EMBL" id="CAK7224984.1"/>
    </source>
</evidence>
<sequence>MTIETSPQKAQPMEAEAVSKTTTVAQQPSVEPRPTAIIDNSEASLRGGNLSLGCHCCHGTLSFYKSCC</sequence>
<dbReference type="Proteomes" id="UP001642482">
    <property type="component" value="Unassembled WGS sequence"/>
</dbReference>
<name>A0ABP0C0Z2_9PEZI</name>